<gene>
    <name evidence="1" type="ORF">SNEC2469_LOCUS12016</name>
</gene>
<dbReference type="EMBL" id="CAJNJA010019032">
    <property type="protein sequence ID" value="CAE7437118.1"/>
    <property type="molecule type" value="Genomic_DNA"/>
</dbReference>
<evidence type="ECO:0000313" key="1">
    <source>
        <dbReference type="EMBL" id="CAE7437118.1"/>
    </source>
</evidence>
<comment type="caution">
    <text evidence="1">The sequence shown here is derived from an EMBL/GenBank/DDBJ whole genome shotgun (WGS) entry which is preliminary data.</text>
</comment>
<dbReference type="AlphaFoldDB" id="A0A812RI66"/>
<reference evidence="1" key="1">
    <citation type="submission" date="2021-02" db="EMBL/GenBank/DDBJ databases">
        <authorList>
            <person name="Dougan E. K."/>
            <person name="Rhodes N."/>
            <person name="Thang M."/>
            <person name="Chan C."/>
        </authorList>
    </citation>
    <scope>NUCLEOTIDE SEQUENCE</scope>
</reference>
<dbReference type="InterPro" id="IPR056322">
    <property type="entry name" value="Microp_apicomplexa_21"/>
</dbReference>
<organism evidence="1 2">
    <name type="scientific">Symbiodinium necroappetens</name>
    <dbReference type="NCBI Taxonomy" id="1628268"/>
    <lineage>
        <taxon>Eukaryota</taxon>
        <taxon>Sar</taxon>
        <taxon>Alveolata</taxon>
        <taxon>Dinophyceae</taxon>
        <taxon>Suessiales</taxon>
        <taxon>Symbiodiniaceae</taxon>
        <taxon>Symbiodinium</taxon>
    </lineage>
</organism>
<accession>A0A812RI66</accession>
<evidence type="ECO:0000313" key="2">
    <source>
        <dbReference type="Proteomes" id="UP000601435"/>
    </source>
</evidence>
<dbReference type="OrthoDB" id="432871at2759"/>
<name>A0A812RI66_9DINO</name>
<dbReference type="Pfam" id="PF23535">
    <property type="entry name" value="Microp_apicomplexa_21"/>
    <property type="match status" value="1"/>
</dbReference>
<proteinExistence type="predicted"/>
<sequence length="128" mass="14540">MFWRSPQVRGFFDNQFSRPGPLRTLRKQQGIAWVCAVFSLPTFLVLVGNHPDVQEWFIRHYRPIEYPPQSDPSIIYDIYHGRCATANGCPRVRVMHGRGHATIASACGIHVSVCCFLTPVSRTPRKSA</sequence>
<dbReference type="Proteomes" id="UP000601435">
    <property type="component" value="Unassembled WGS sequence"/>
</dbReference>
<keyword evidence="2" id="KW-1185">Reference proteome</keyword>
<protein>
    <submittedName>
        <fullName evidence="1">Uncharacterized protein</fullName>
    </submittedName>
</protein>